<dbReference type="Pfam" id="PF09279">
    <property type="entry name" value="EF-hand_like"/>
    <property type="match status" value="1"/>
</dbReference>
<dbReference type="PRINTS" id="PR00390">
    <property type="entry name" value="PHPHLIPASEC"/>
</dbReference>
<dbReference type="Ensembl" id="ENSNNAT00000003924.1">
    <property type="protein sequence ID" value="ENSNNAP00000003746.1"/>
    <property type="gene ID" value="ENSNNAG00000001825.1"/>
</dbReference>
<name>A0A8C6VGF3_NAJNA</name>
<dbReference type="PANTHER" id="PTHR10336:SF10">
    <property type="entry name" value="1-PHOSPHATIDYLINOSITOL 4,5-BISPHOSPHATE PHOSPHODIESTERASE BETA-2"/>
    <property type="match status" value="1"/>
</dbReference>
<dbReference type="Pfam" id="PF08703">
    <property type="entry name" value="PLC-beta_C"/>
    <property type="match status" value="2"/>
</dbReference>
<dbReference type="SUPFAM" id="SSF49562">
    <property type="entry name" value="C2 domain (Calcium/lipid-binding domain, CaLB)"/>
    <property type="match status" value="1"/>
</dbReference>
<dbReference type="InterPro" id="IPR000909">
    <property type="entry name" value="PLipase_C_PInositol-sp_X_dom"/>
</dbReference>
<dbReference type="SUPFAM" id="SSF50729">
    <property type="entry name" value="PH domain-like"/>
    <property type="match status" value="1"/>
</dbReference>
<keyword evidence="1" id="KW-0597">Phosphoprotein</keyword>
<dbReference type="CDD" id="cd00275">
    <property type="entry name" value="C2_PLC_like"/>
    <property type="match status" value="1"/>
</dbReference>
<proteinExistence type="predicted"/>
<reference evidence="16" key="2">
    <citation type="submission" date="2025-09" db="UniProtKB">
        <authorList>
            <consortium name="Ensembl"/>
        </authorList>
    </citation>
    <scope>IDENTIFICATION</scope>
</reference>
<keyword evidence="5 9" id="KW-0443">Lipid metabolism</keyword>
<dbReference type="GO" id="GO:0050913">
    <property type="term" value="P:sensory perception of bitter taste"/>
    <property type="evidence" value="ECO:0007669"/>
    <property type="project" value="Ensembl"/>
</dbReference>
<dbReference type="GO" id="GO:0098992">
    <property type="term" value="C:neuronal dense core vesicle"/>
    <property type="evidence" value="ECO:0007669"/>
    <property type="project" value="Ensembl"/>
</dbReference>
<evidence type="ECO:0000256" key="11">
    <source>
        <dbReference type="PIRSR" id="PIRSR000956-2"/>
    </source>
</evidence>
<dbReference type="GO" id="GO:0046488">
    <property type="term" value="P:phosphatidylinositol metabolic process"/>
    <property type="evidence" value="ECO:0007669"/>
    <property type="project" value="Ensembl"/>
</dbReference>
<protein>
    <recommendedName>
        <fullName evidence="9">1-phosphatidylinositol 4,5-bisphosphate phosphodiesterase</fullName>
        <ecNumber evidence="9">3.1.4.11</ecNumber>
    </recommendedName>
</protein>
<keyword evidence="3 11" id="KW-0106">Calcium</keyword>
<dbReference type="InterPro" id="IPR001192">
    <property type="entry name" value="PI-PLC_fam"/>
</dbReference>
<feature type="active site" evidence="10">
    <location>
        <position position="319"/>
    </location>
</feature>
<dbReference type="Pfam" id="PF00388">
    <property type="entry name" value="PI-PLC-X"/>
    <property type="match status" value="1"/>
</dbReference>
<accession>A0A8C6VGF3</accession>
<dbReference type="Pfam" id="PF00168">
    <property type="entry name" value="C2"/>
    <property type="match status" value="1"/>
</dbReference>
<dbReference type="Gene3D" id="2.60.40.150">
    <property type="entry name" value="C2 domain"/>
    <property type="match status" value="1"/>
</dbReference>
<dbReference type="Pfam" id="PF17787">
    <property type="entry name" value="PH_14"/>
    <property type="match status" value="1"/>
</dbReference>
<evidence type="ECO:0000256" key="2">
    <source>
        <dbReference type="ARBA" id="ARBA00022801"/>
    </source>
</evidence>
<evidence type="ECO:0000256" key="7">
    <source>
        <dbReference type="ARBA" id="ARBA00023674"/>
    </source>
</evidence>
<evidence type="ECO:0000256" key="6">
    <source>
        <dbReference type="ARBA" id="ARBA00023224"/>
    </source>
</evidence>
<evidence type="ECO:0000313" key="16">
    <source>
        <dbReference type="Ensembl" id="ENSNNAP00000003746.1"/>
    </source>
</evidence>
<reference evidence="16" key="1">
    <citation type="submission" date="2025-08" db="UniProtKB">
        <authorList>
            <consortium name="Ensembl"/>
        </authorList>
    </citation>
    <scope>IDENTIFICATION</scope>
</reference>
<organism evidence="16 17">
    <name type="scientific">Naja naja</name>
    <name type="common">Indian cobra</name>
    <dbReference type="NCBI Taxonomy" id="35670"/>
    <lineage>
        <taxon>Eukaryota</taxon>
        <taxon>Metazoa</taxon>
        <taxon>Chordata</taxon>
        <taxon>Craniata</taxon>
        <taxon>Vertebrata</taxon>
        <taxon>Euteleostomi</taxon>
        <taxon>Lepidosauria</taxon>
        <taxon>Squamata</taxon>
        <taxon>Bifurcata</taxon>
        <taxon>Unidentata</taxon>
        <taxon>Episquamata</taxon>
        <taxon>Toxicofera</taxon>
        <taxon>Serpentes</taxon>
        <taxon>Colubroidea</taxon>
        <taxon>Elapidae</taxon>
        <taxon>Elapinae</taxon>
        <taxon>Naja</taxon>
    </lineage>
</organism>
<keyword evidence="4 9" id="KW-0442">Lipid degradation</keyword>
<evidence type="ECO:0000256" key="1">
    <source>
        <dbReference type="ARBA" id="ARBA00022553"/>
    </source>
</evidence>
<dbReference type="Proteomes" id="UP000694559">
    <property type="component" value="Unplaced"/>
</dbReference>
<dbReference type="InterPro" id="IPR037862">
    <property type="entry name" value="PLC-beta_PH"/>
</dbReference>
<dbReference type="PIRSF" id="PIRSF000956">
    <property type="entry name" value="PLC-beta"/>
    <property type="match status" value="1"/>
</dbReference>
<dbReference type="CDD" id="cd13361">
    <property type="entry name" value="PH_PLC_beta"/>
    <property type="match status" value="1"/>
</dbReference>
<dbReference type="InterPro" id="IPR017946">
    <property type="entry name" value="PLC-like_Pdiesterase_TIM-brl"/>
</dbReference>
<dbReference type="GO" id="GO:0048015">
    <property type="term" value="P:phosphatidylinositol-mediated signaling"/>
    <property type="evidence" value="ECO:0007669"/>
    <property type="project" value="TreeGrafter"/>
</dbReference>
<dbReference type="OrthoDB" id="269822at2759"/>
<dbReference type="InterPro" id="IPR042531">
    <property type="entry name" value="PLC-beta_C_sf"/>
</dbReference>
<dbReference type="Pfam" id="PF00387">
    <property type="entry name" value="PI-PLC-Y"/>
    <property type="match status" value="1"/>
</dbReference>
<dbReference type="FunFam" id="1.10.238.10:FF:000024">
    <property type="entry name" value="1-phosphatidylinositol 4,5-bisphosphate phosphodiesterase"/>
    <property type="match status" value="1"/>
</dbReference>
<comment type="cofactor">
    <cofactor evidence="11">
        <name>Ca(2+)</name>
        <dbReference type="ChEBI" id="CHEBI:29108"/>
    </cofactor>
    <text evidence="11">Binds 1 Ca(2+) ion per subunit.</text>
</comment>
<dbReference type="FunFam" id="2.60.40.150:FF:000105">
    <property type="entry name" value="1-phosphatidylinositol 4,5-bisphosphate phosphodiesterase"/>
    <property type="match status" value="1"/>
</dbReference>
<dbReference type="InterPro" id="IPR000008">
    <property type="entry name" value="C2_dom"/>
</dbReference>
<dbReference type="GO" id="GO:0051209">
    <property type="term" value="P:release of sequestered calcium ion into cytosol"/>
    <property type="evidence" value="ECO:0007669"/>
    <property type="project" value="TreeGrafter"/>
</dbReference>
<feature type="binding site" evidence="11">
    <location>
        <position position="273"/>
    </location>
    <ligand>
        <name>Ca(2+)</name>
        <dbReference type="ChEBI" id="CHEBI:29108"/>
    </ligand>
</feature>
<evidence type="ECO:0000256" key="5">
    <source>
        <dbReference type="ARBA" id="ARBA00023098"/>
    </source>
</evidence>
<evidence type="ECO:0000313" key="17">
    <source>
        <dbReference type="Proteomes" id="UP000694559"/>
    </source>
</evidence>
<dbReference type="GO" id="GO:0016042">
    <property type="term" value="P:lipid catabolic process"/>
    <property type="evidence" value="ECO:0007669"/>
    <property type="project" value="UniProtKB-KW"/>
</dbReference>
<dbReference type="SUPFAM" id="SSF69989">
    <property type="entry name" value="C-terminal domain of PLC-beta"/>
    <property type="match status" value="1"/>
</dbReference>
<evidence type="ECO:0000259" key="15">
    <source>
        <dbReference type="PROSITE" id="PS50008"/>
    </source>
</evidence>
<evidence type="ECO:0000259" key="14">
    <source>
        <dbReference type="PROSITE" id="PS50004"/>
    </source>
</evidence>
<dbReference type="CDD" id="cd08591">
    <property type="entry name" value="PI-PLCc_beta"/>
    <property type="match status" value="1"/>
</dbReference>
<keyword evidence="12" id="KW-0175">Coiled coil</keyword>
<dbReference type="GO" id="GO:0007200">
    <property type="term" value="P:phospholipase C-activating G protein-coupled receptor signaling pathway"/>
    <property type="evidence" value="ECO:0007669"/>
    <property type="project" value="Ensembl"/>
</dbReference>
<dbReference type="InterPro" id="IPR014815">
    <property type="entry name" value="PLC-beta_C"/>
</dbReference>
<dbReference type="PROSITE" id="PS50004">
    <property type="entry name" value="C2"/>
    <property type="match status" value="1"/>
</dbReference>
<evidence type="ECO:0000256" key="13">
    <source>
        <dbReference type="SAM" id="MobiDB-lite"/>
    </source>
</evidence>
<feature type="compositionally biased region" description="Basic and acidic residues" evidence="13">
    <location>
        <begin position="438"/>
        <end position="453"/>
    </location>
</feature>
<dbReference type="SMART" id="SM00239">
    <property type="entry name" value="C2"/>
    <property type="match status" value="1"/>
</dbReference>
<feature type="binding site" evidence="11">
    <location>
        <position position="353"/>
    </location>
    <ligand>
        <name>Ca(2+)</name>
        <dbReference type="ChEBI" id="CHEBI:29108"/>
    </ligand>
</feature>
<comment type="catalytic activity">
    <reaction evidence="8">
        <text>a 1,2-diacyl-sn-glycero-3-phospho-(1D-myo-inositol) + H2O = 1D-myo-inositol 1-phosphate + a 1,2-diacyl-sn-glycerol + H(+)</text>
        <dbReference type="Rhea" id="RHEA:43484"/>
        <dbReference type="ChEBI" id="CHEBI:15377"/>
        <dbReference type="ChEBI" id="CHEBI:15378"/>
        <dbReference type="ChEBI" id="CHEBI:17815"/>
        <dbReference type="ChEBI" id="CHEBI:57880"/>
        <dbReference type="ChEBI" id="CHEBI:58433"/>
    </reaction>
    <physiologicalReaction direction="left-to-right" evidence="8">
        <dbReference type="Rhea" id="RHEA:43485"/>
    </physiologicalReaction>
</comment>
<evidence type="ECO:0000256" key="12">
    <source>
        <dbReference type="SAM" id="Coils"/>
    </source>
</evidence>
<dbReference type="InterPro" id="IPR015359">
    <property type="entry name" value="PLC_EF-hand-like"/>
</dbReference>
<keyword evidence="17" id="KW-1185">Reference proteome</keyword>
<dbReference type="InterPro" id="IPR011992">
    <property type="entry name" value="EF-hand-dom_pair"/>
</dbReference>
<dbReference type="SUPFAM" id="SSF47473">
    <property type="entry name" value="EF-hand"/>
    <property type="match status" value="1"/>
</dbReference>
<dbReference type="InterPro" id="IPR035892">
    <property type="entry name" value="C2_domain_sf"/>
</dbReference>
<feature type="domain" description="PI-PLC Y-box" evidence="15">
    <location>
        <begin position="488"/>
        <end position="599"/>
    </location>
</feature>
<feature type="region of interest" description="Disordered" evidence="13">
    <location>
        <begin position="414"/>
        <end position="453"/>
    </location>
</feature>
<dbReference type="PROSITE" id="PS50008">
    <property type="entry name" value="PIPLC_Y_DOMAIN"/>
    <property type="match status" value="1"/>
</dbReference>
<dbReference type="OMA" id="ERCEHTY"/>
<dbReference type="Gene3D" id="1.20.1230.10">
    <property type="entry name" value="Phospholipase C beta, distal C-terminal domain"/>
    <property type="match status" value="1"/>
</dbReference>
<evidence type="ECO:0000256" key="8">
    <source>
        <dbReference type="ARBA" id="ARBA00023726"/>
    </source>
</evidence>
<evidence type="ECO:0000256" key="4">
    <source>
        <dbReference type="ARBA" id="ARBA00022963"/>
    </source>
</evidence>
<dbReference type="PROSITE" id="PS50007">
    <property type="entry name" value="PIPLC_X_DOMAIN"/>
    <property type="match status" value="1"/>
</dbReference>
<comment type="catalytic activity">
    <reaction evidence="7">
        <text>a 1,2-diacyl-sn-glycero-3-phospho-(1D-myo-inositol-4,5-bisphosphate) + H2O = 1D-myo-inositol 1,4,5-trisphosphate + a 1,2-diacyl-sn-glycerol + H(+)</text>
        <dbReference type="Rhea" id="RHEA:33179"/>
        <dbReference type="ChEBI" id="CHEBI:15377"/>
        <dbReference type="ChEBI" id="CHEBI:15378"/>
        <dbReference type="ChEBI" id="CHEBI:17815"/>
        <dbReference type="ChEBI" id="CHEBI:58456"/>
        <dbReference type="ChEBI" id="CHEBI:203600"/>
        <dbReference type="EC" id="3.1.4.11"/>
    </reaction>
    <physiologicalReaction direction="left-to-right" evidence="7">
        <dbReference type="Rhea" id="RHEA:33180"/>
    </physiologicalReaction>
</comment>
<dbReference type="PANTHER" id="PTHR10336">
    <property type="entry name" value="PHOSPHOINOSITIDE-SPECIFIC PHOSPHOLIPASE C FAMILY PROTEIN"/>
    <property type="match status" value="1"/>
</dbReference>
<dbReference type="SMART" id="SM00148">
    <property type="entry name" value="PLCXc"/>
    <property type="match status" value="1"/>
</dbReference>
<keyword evidence="11" id="KW-0479">Metal-binding</keyword>
<feature type="active site" evidence="10">
    <location>
        <position position="272"/>
    </location>
</feature>
<feature type="binding site" evidence="11">
    <location>
        <position position="304"/>
    </location>
    <ligand>
        <name>Ca(2+)</name>
        <dbReference type="ChEBI" id="CHEBI:29108"/>
    </ligand>
</feature>
<dbReference type="Gene3D" id="2.30.29.240">
    <property type="match status" value="2"/>
</dbReference>
<dbReference type="GO" id="GO:0005509">
    <property type="term" value="F:calcium ion binding"/>
    <property type="evidence" value="ECO:0007669"/>
    <property type="project" value="UniProtKB-UniRule"/>
</dbReference>
<evidence type="ECO:0000256" key="3">
    <source>
        <dbReference type="ARBA" id="ARBA00022837"/>
    </source>
</evidence>
<feature type="binding site" evidence="11">
    <location>
        <position position="302"/>
    </location>
    <ligand>
        <name>Ca(2+)</name>
        <dbReference type="ChEBI" id="CHEBI:29108"/>
    </ligand>
</feature>
<keyword evidence="6 9" id="KW-0807">Transducer</keyword>
<dbReference type="InterPro" id="IPR001711">
    <property type="entry name" value="PLipase_C_Pinositol-sp_Y"/>
</dbReference>
<feature type="coiled-coil region" evidence="12">
    <location>
        <begin position="813"/>
        <end position="844"/>
    </location>
</feature>
<feature type="domain" description="C2" evidence="14">
    <location>
        <begin position="603"/>
        <end position="728"/>
    </location>
</feature>
<dbReference type="Gene3D" id="1.10.238.10">
    <property type="entry name" value="EF-hand"/>
    <property type="match status" value="1"/>
</dbReference>
<evidence type="ECO:0000256" key="10">
    <source>
        <dbReference type="PIRSR" id="PIRSR000956-1"/>
    </source>
</evidence>
<gene>
    <name evidence="16" type="primary">PLCB2</name>
</gene>
<keyword evidence="2 9" id="KW-0378">Hydrolase</keyword>
<dbReference type="GeneTree" id="ENSGT00940000159326"/>
<dbReference type="SMART" id="SM00149">
    <property type="entry name" value="PLCYc"/>
    <property type="match status" value="1"/>
</dbReference>
<dbReference type="Gene3D" id="3.20.20.190">
    <property type="entry name" value="Phosphatidylinositol (PI) phosphodiesterase"/>
    <property type="match status" value="1"/>
</dbReference>
<dbReference type="SUPFAM" id="SSF51695">
    <property type="entry name" value="PLC-like phosphodiesterases"/>
    <property type="match status" value="1"/>
</dbReference>
<dbReference type="EC" id="3.1.4.11" evidence="9"/>
<dbReference type="GO" id="GO:0004435">
    <property type="term" value="F:phosphatidylinositol-4,5-bisphosphate phospholipase C activity"/>
    <property type="evidence" value="ECO:0007669"/>
    <property type="project" value="UniProtKB-UniRule"/>
</dbReference>
<evidence type="ECO:0000256" key="9">
    <source>
        <dbReference type="PIRNR" id="PIRNR000956"/>
    </source>
</evidence>
<dbReference type="AlphaFoldDB" id="A0A8C6VGF3"/>
<sequence>MSVLTPILTSPEVKKYMTEGERFIKWDDESANAHPVILRVDPKGFYLYWTFQSKEIEFLDITSIRDTRVGKFAKIPKNHKLREVFNLDFPNNFLHKILTVVSGPDMVDLTFHNFVSYKENVDRKRVEAALSACHLPQGKNDGINPEDFPETVYKTFLMNLCPRPDINEIFTSHHSKAKPYMTKDHLTKFINKKQRNSHLNDTLFPPAKPDRVQGLIEKYEPSGMNIQRGQLSPEGMVWFLCGPENSIISQDKLFLYQDMNQPLSHYFINSSHNTYLTGGQFSGSASPEMYRQTLLAGCRCVELDCWKGRTPDDEPIITHGYTMTNEILFKDALEAIAESAFKISPYPVILSFENHVDLPKQQAKMAEYCRTILGDMLLTEPLEKYPLKPGVPLPSPQDLMGKILIKNKKNQFMPGENQDALKKRKSLEDEVTDQPIPTEKDSTVKPVEEGEKVPEVERNLENLNEEEIKKLQSDEGTAGLEVTAYEEMSSLVNYIQPIKFESFEISARKNDSFSPLASDIFALKMYLLTKFSYNKRQMSRIYPKGTRMDSSNYMPQMFWNVGCQMVALNFQTSDVPMQQNMALFEFNGQSGYLLKHDFMCRPDKHFDPFSVDRIDVVVASTLSITIISGQFLSERSVKSYIEVELFGLPGDPKRRYRTKVTPNANSINPIWNEDPFVFEKILMPELASLRIVALEEGAKFIGHRIIPVTAVCSGYHHVCLRSESNQPLTMPSLFVYVEMKDYVPDSWADLTMALSNPIKFFTAHDKKMKNADANNEVSSPNIFCVKYLSYYSSNQDASDRKPQTASIEEIQQMKNFGKLLKKQEKELKELERKMTKRKEELLQKYTAFFTEVVSQLGRKEMSCPPRTPRRKRIVLDESITKGNAAELTENADNKIMELKEKLEEELLHLGEEQYDAIWKKKDQHAIELIIFLYSNTKEMKKKLEVKRLDKIQAVAKNTDKSAQERLKREINNSHIQEVVKAVKQMNEKQSRHQQVLEAKQSTCLGKIKEEESQQEAFAEYENKMKTISAEVQDSVKNCMKVCYPLEADTAKREAPEAASEGGQRPCGNLVTPETLRYATEVVKEEVIIDEESTDVQDSRL</sequence>
<dbReference type="InterPro" id="IPR016280">
    <property type="entry name" value="PLC-beta"/>
</dbReference>